<dbReference type="EMBL" id="CP098755">
    <property type="protein sequence ID" value="USG64745.1"/>
    <property type="molecule type" value="Genomic_DNA"/>
</dbReference>
<feature type="transmembrane region" description="Helical" evidence="1">
    <location>
        <begin position="6"/>
        <end position="24"/>
    </location>
</feature>
<protein>
    <submittedName>
        <fullName evidence="2">DUF2178 domain-containing protein</fullName>
    </submittedName>
</protein>
<gene>
    <name evidence="2" type="ORF">NDK47_21860</name>
</gene>
<keyword evidence="1" id="KW-0472">Membrane</keyword>
<keyword evidence="3" id="KW-1185">Reference proteome</keyword>
<accession>A0ABY4WC29</accession>
<dbReference type="Proteomes" id="UP001056500">
    <property type="component" value="Chromosome"/>
</dbReference>
<evidence type="ECO:0000313" key="3">
    <source>
        <dbReference type="Proteomes" id="UP001056500"/>
    </source>
</evidence>
<reference evidence="2" key="1">
    <citation type="submission" date="2022-06" db="EMBL/GenBank/DDBJ databases">
        <title>Genome sequencing of Brevibacillus sp. BB3-R1.</title>
        <authorList>
            <person name="Heo J."/>
            <person name="Lee D."/>
            <person name="Won M."/>
            <person name="Han B.-H."/>
            <person name="Hong S.-B."/>
            <person name="Kwon S.-W."/>
        </authorList>
    </citation>
    <scope>NUCLEOTIDE SEQUENCE</scope>
    <source>
        <strain evidence="2">BB3-R1</strain>
    </source>
</reference>
<dbReference type="RefSeq" id="WP_251871856.1">
    <property type="nucleotide sequence ID" value="NZ_CP098755.1"/>
</dbReference>
<proteinExistence type="predicted"/>
<keyword evidence="1" id="KW-0812">Transmembrane</keyword>
<feature type="transmembrane region" description="Helical" evidence="1">
    <location>
        <begin position="69"/>
        <end position="93"/>
    </location>
</feature>
<sequence>MALAVKILFLIAGFYLLNRLFHIVRQEKGDERLKRVAERAGLGTVSLFITWSGVNTLLLLLQIELPVIGAHAVVSTPALLGTTVTVYLLLFAYHHRKLS</sequence>
<name>A0ABY4WC29_9BACL</name>
<keyword evidence="1" id="KW-1133">Transmembrane helix</keyword>
<organism evidence="2 3">
    <name type="scientific">Brevibacillus ruminantium</name>
    <dbReference type="NCBI Taxonomy" id="2950604"/>
    <lineage>
        <taxon>Bacteria</taxon>
        <taxon>Bacillati</taxon>
        <taxon>Bacillota</taxon>
        <taxon>Bacilli</taxon>
        <taxon>Bacillales</taxon>
        <taxon>Paenibacillaceae</taxon>
        <taxon>Brevibacillus</taxon>
    </lineage>
</organism>
<evidence type="ECO:0000313" key="2">
    <source>
        <dbReference type="EMBL" id="USG64745.1"/>
    </source>
</evidence>
<evidence type="ECO:0000256" key="1">
    <source>
        <dbReference type="SAM" id="Phobius"/>
    </source>
</evidence>
<feature type="transmembrane region" description="Helical" evidence="1">
    <location>
        <begin position="45"/>
        <end position="63"/>
    </location>
</feature>